<dbReference type="PANTHER" id="PTHR12694">
    <property type="entry name" value="TRANSCRIPTION INITIATION FACTOR IIA SUBUNIT 1"/>
    <property type="match status" value="1"/>
</dbReference>
<dbReference type="AlphaFoldDB" id="A0A814TLI3"/>
<comment type="caution">
    <text evidence="6">The sequence shown here is derived from an EMBL/GenBank/DDBJ whole genome shotgun (WGS) entry which is preliminary data.</text>
</comment>
<dbReference type="EMBL" id="CAJOBC010007269">
    <property type="protein sequence ID" value="CAF3926489.1"/>
    <property type="molecule type" value="Genomic_DNA"/>
</dbReference>
<name>A0A814TLI3_9BILA</name>
<dbReference type="SUPFAM" id="SSF50784">
    <property type="entry name" value="Transcription factor IIA (TFIIA), beta-barrel domain"/>
    <property type="match status" value="1"/>
</dbReference>
<accession>A0A814TLI3</accession>
<comment type="similarity">
    <text evidence="2">Belongs to the TFIIA subunit 1 family.</text>
</comment>
<comment type="subcellular location">
    <subcellularLocation>
        <location evidence="1">Nucleus</location>
    </subcellularLocation>
</comment>
<dbReference type="InterPro" id="IPR004855">
    <property type="entry name" value="TFIIA_asu/bsu"/>
</dbReference>
<dbReference type="Gene3D" id="2.30.18.10">
    <property type="entry name" value="Transcription factor IIA (TFIIA), beta-barrel domain"/>
    <property type="match status" value="1"/>
</dbReference>
<dbReference type="CDD" id="cd07976">
    <property type="entry name" value="TFIIA_alpha_beta_like"/>
    <property type="match status" value="1"/>
</dbReference>
<evidence type="ECO:0000313" key="6">
    <source>
        <dbReference type="EMBL" id="CAF1162960.1"/>
    </source>
</evidence>
<dbReference type="OrthoDB" id="6275927at2759"/>
<dbReference type="Gene3D" id="1.10.287.100">
    <property type="match status" value="1"/>
</dbReference>
<dbReference type="GO" id="GO:0005672">
    <property type="term" value="C:transcription factor TFIIA complex"/>
    <property type="evidence" value="ECO:0007669"/>
    <property type="project" value="InterPro"/>
</dbReference>
<evidence type="ECO:0000256" key="5">
    <source>
        <dbReference type="SAM" id="MobiDB-lite"/>
    </source>
</evidence>
<evidence type="ECO:0000313" key="7">
    <source>
        <dbReference type="EMBL" id="CAF3926489.1"/>
    </source>
</evidence>
<evidence type="ECO:0000256" key="4">
    <source>
        <dbReference type="ARBA" id="ARBA00023242"/>
    </source>
</evidence>
<dbReference type="EMBL" id="CAJNOQ010007270">
    <property type="protein sequence ID" value="CAF1162960.1"/>
    <property type="molecule type" value="Genomic_DNA"/>
</dbReference>
<evidence type="ECO:0000256" key="3">
    <source>
        <dbReference type="ARBA" id="ARBA00023163"/>
    </source>
</evidence>
<dbReference type="Proteomes" id="UP000681722">
    <property type="component" value="Unassembled WGS sequence"/>
</dbReference>
<gene>
    <name evidence="6" type="ORF">GPM918_LOCUS21775</name>
    <name evidence="7" type="ORF">SRO942_LOCUS21771</name>
</gene>
<reference evidence="6" key="1">
    <citation type="submission" date="2021-02" db="EMBL/GenBank/DDBJ databases">
        <authorList>
            <person name="Nowell W R."/>
        </authorList>
    </citation>
    <scope>NUCLEOTIDE SEQUENCE</scope>
</reference>
<dbReference type="PANTHER" id="PTHR12694:SF8">
    <property type="entry name" value="TRANSCRIPTION INITIATION FACTOR IIA SUBUNIT 1"/>
    <property type="match status" value="1"/>
</dbReference>
<evidence type="ECO:0000256" key="1">
    <source>
        <dbReference type="ARBA" id="ARBA00004123"/>
    </source>
</evidence>
<keyword evidence="3" id="KW-0804">Transcription</keyword>
<evidence type="ECO:0000256" key="2">
    <source>
        <dbReference type="ARBA" id="ARBA00010059"/>
    </source>
</evidence>
<dbReference type="Pfam" id="PF03153">
    <property type="entry name" value="TFIIA"/>
    <property type="match status" value="1"/>
</dbReference>
<feature type="compositionally biased region" description="Acidic residues" evidence="5">
    <location>
        <begin position="229"/>
        <end position="257"/>
    </location>
</feature>
<evidence type="ECO:0000313" key="8">
    <source>
        <dbReference type="Proteomes" id="UP000663829"/>
    </source>
</evidence>
<keyword evidence="8" id="KW-1185">Reference proteome</keyword>
<feature type="region of interest" description="Disordered" evidence="5">
    <location>
        <begin position="220"/>
        <end position="272"/>
    </location>
</feature>
<organism evidence="6 8">
    <name type="scientific">Didymodactylos carnosus</name>
    <dbReference type="NCBI Taxonomy" id="1234261"/>
    <lineage>
        <taxon>Eukaryota</taxon>
        <taxon>Metazoa</taxon>
        <taxon>Spiralia</taxon>
        <taxon>Gnathifera</taxon>
        <taxon>Rotifera</taxon>
        <taxon>Eurotatoria</taxon>
        <taxon>Bdelloidea</taxon>
        <taxon>Philodinida</taxon>
        <taxon>Philodinidae</taxon>
        <taxon>Didymodactylos</taxon>
    </lineage>
</organism>
<sequence>MAANDIKKIYCDVIDDVITTVREALLDEGFDEHTLSELRQLWFNRLDGSKALEPLPLAEDANQRIHGGHKHSSRGYAATTIKHDSTLTTNSSAPGITHQYVKQVQPTGASNLISSHLNPTNSSATFHTASMTSLQHLPPAHLPPSLLQNFPGSSVIFPQNAASHAMQNASFQQSQQMFKQNRGGANNVPQIDGQCDELITKPFKQKQAKKEKKEIQVCFQLDGTVPPISDDDEDDDNEEEPLDQVEDEEDETNEEGNEDPKPLCSEDDVSDDEASEMFECDNVVVCQYDKINRCKNKWRFTLKSGIMNIHGRDYVFNRATGEAPW</sequence>
<dbReference type="GO" id="GO:0006367">
    <property type="term" value="P:transcription initiation at RNA polymerase II promoter"/>
    <property type="evidence" value="ECO:0007669"/>
    <property type="project" value="InterPro"/>
</dbReference>
<keyword evidence="4" id="KW-0539">Nucleus</keyword>
<dbReference type="SUPFAM" id="SSF47396">
    <property type="entry name" value="Transcription factor IIA (TFIIA), alpha-helical domain"/>
    <property type="match status" value="1"/>
</dbReference>
<dbReference type="SMART" id="SM01371">
    <property type="entry name" value="TFIIA"/>
    <property type="match status" value="1"/>
</dbReference>
<dbReference type="InterPro" id="IPR009088">
    <property type="entry name" value="TFIIA_b-brl"/>
</dbReference>
<proteinExistence type="inferred from homology"/>
<protein>
    <submittedName>
        <fullName evidence="6">Uncharacterized protein</fullName>
    </submittedName>
</protein>
<dbReference type="Proteomes" id="UP000663829">
    <property type="component" value="Unassembled WGS sequence"/>
</dbReference>